<evidence type="ECO:0000256" key="1">
    <source>
        <dbReference type="ARBA" id="ARBA00022448"/>
    </source>
</evidence>
<evidence type="ECO:0000313" key="6">
    <source>
        <dbReference type="Proteomes" id="UP000000933"/>
    </source>
</evidence>
<accession>D5HC64</accession>
<sequence length="269" mass="29756">MASARPGVHVTPQSVLDHVHDQLSRSTMRLTANTLTKRYDEFELSIPDLTVERGTALGLVGNNGAGKTTFLRLVLDLIRADDGQVRLDGDDVASAFDWKTRTGSYLGPSFLIDFLTPDEYWHFVGQTYDLSEAEVDERLTQFADFYVDEPIGETTKYIRDLSTGNKNKAGLVAALLPAPDLLVFDEPFASLDPRSQIQLKELLQARRGDTTMLVSSHDLGHVTDVSDRIAILEGGEIVRDEPTDPDTLEDLTTYFAEAIRPKETTPADA</sequence>
<dbReference type="EMBL" id="FP565814">
    <property type="protein sequence ID" value="CBH25619.1"/>
    <property type="molecule type" value="Genomic_DNA"/>
</dbReference>
<keyword evidence="3 5" id="KW-0067">ATP-binding</keyword>
<dbReference type="Proteomes" id="UP000000933">
    <property type="component" value="Chromosome"/>
</dbReference>
<dbReference type="AlphaFoldDB" id="D5HC64"/>
<keyword evidence="2" id="KW-0547">Nucleotide-binding</keyword>
<gene>
    <name evidence="5" type="ordered locus">SRM_02698</name>
</gene>
<keyword evidence="1" id="KW-0813">Transport</keyword>
<dbReference type="PANTHER" id="PTHR42939:SF1">
    <property type="entry name" value="ABC TRANSPORTER ATP-BINDING PROTEIN ALBC-RELATED"/>
    <property type="match status" value="1"/>
</dbReference>
<dbReference type="PATRIC" id="fig|761659.10.peg.2944"/>
<proteinExistence type="predicted"/>
<dbReference type="CDD" id="cd03230">
    <property type="entry name" value="ABC_DR_subfamily_A"/>
    <property type="match status" value="1"/>
</dbReference>
<reference evidence="5 6" key="1">
    <citation type="journal article" date="2010" name="ISME J.">
        <title>Fine-scale evolution: genomic, phenotypic and ecological differentiation in two coexisting Salinibacter ruber strains.</title>
        <authorList>
            <person name="Pena A."/>
            <person name="Teeling H."/>
            <person name="Huerta-Cepas J."/>
            <person name="Santos F."/>
            <person name="Yarza P."/>
            <person name="Brito-Echeverria J."/>
            <person name="Lucio M."/>
            <person name="Schmitt-Kopplin P."/>
            <person name="Meseguer I."/>
            <person name="Schenowitz C."/>
            <person name="Dossat C."/>
            <person name="Barbe V."/>
            <person name="Dopazo J."/>
            <person name="Rossello-Mora R."/>
            <person name="Schuler M."/>
            <person name="Glockner F.O."/>
            <person name="Amann R."/>
            <person name="Gabaldon T."/>
            <person name="Anton J."/>
        </authorList>
    </citation>
    <scope>NUCLEOTIDE SEQUENCE [LARGE SCALE GENOMIC DNA]</scope>
    <source>
        <strain evidence="5 6">M8</strain>
    </source>
</reference>
<dbReference type="SMART" id="SM00382">
    <property type="entry name" value="AAA"/>
    <property type="match status" value="1"/>
</dbReference>
<reference evidence="6" key="2">
    <citation type="submission" date="2010-04" db="EMBL/GenBank/DDBJ databases">
        <title>Genome sequence of Salinibacter ruber M8.</title>
        <authorList>
            <consortium name="Genoscope"/>
        </authorList>
    </citation>
    <scope>NUCLEOTIDE SEQUENCE [LARGE SCALE GENOMIC DNA]</scope>
    <source>
        <strain evidence="6">M8</strain>
    </source>
</reference>
<evidence type="ECO:0000259" key="4">
    <source>
        <dbReference type="PROSITE" id="PS50893"/>
    </source>
</evidence>
<dbReference type="GO" id="GO:0005524">
    <property type="term" value="F:ATP binding"/>
    <property type="evidence" value="ECO:0007669"/>
    <property type="project" value="UniProtKB-KW"/>
</dbReference>
<dbReference type="Pfam" id="PF00005">
    <property type="entry name" value="ABC_tran"/>
    <property type="match status" value="1"/>
</dbReference>
<evidence type="ECO:0000313" key="5">
    <source>
        <dbReference type="EMBL" id="CBH25619.1"/>
    </source>
</evidence>
<protein>
    <submittedName>
        <fullName evidence="5">ABC transporter ATP-binding protein</fullName>
    </submittedName>
</protein>
<dbReference type="KEGG" id="srm:SRM_02698"/>
<dbReference type="HOGENOM" id="CLU_000604_1_2_10"/>
<dbReference type="InterPro" id="IPR051782">
    <property type="entry name" value="ABC_Transporter_VariousFunc"/>
</dbReference>
<dbReference type="SUPFAM" id="SSF52540">
    <property type="entry name" value="P-loop containing nucleoside triphosphate hydrolases"/>
    <property type="match status" value="1"/>
</dbReference>
<dbReference type="InterPro" id="IPR027417">
    <property type="entry name" value="P-loop_NTPase"/>
</dbReference>
<dbReference type="PROSITE" id="PS50893">
    <property type="entry name" value="ABC_TRANSPORTER_2"/>
    <property type="match status" value="1"/>
</dbReference>
<feature type="domain" description="ABC transporter" evidence="4">
    <location>
        <begin position="28"/>
        <end position="259"/>
    </location>
</feature>
<evidence type="ECO:0000256" key="2">
    <source>
        <dbReference type="ARBA" id="ARBA00022741"/>
    </source>
</evidence>
<name>D5HC64_SALRM</name>
<dbReference type="Gene3D" id="3.40.50.300">
    <property type="entry name" value="P-loop containing nucleotide triphosphate hydrolases"/>
    <property type="match status" value="1"/>
</dbReference>
<evidence type="ECO:0000256" key="3">
    <source>
        <dbReference type="ARBA" id="ARBA00022840"/>
    </source>
</evidence>
<dbReference type="PANTHER" id="PTHR42939">
    <property type="entry name" value="ABC TRANSPORTER ATP-BINDING PROTEIN ALBC-RELATED"/>
    <property type="match status" value="1"/>
</dbReference>
<dbReference type="InterPro" id="IPR003593">
    <property type="entry name" value="AAA+_ATPase"/>
</dbReference>
<organism evidence="5 6">
    <name type="scientific">Salinibacter ruber (strain M8)</name>
    <dbReference type="NCBI Taxonomy" id="761659"/>
    <lineage>
        <taxon>Bacteria</taxon>
        <taxon>Pseudomonadati</taxon>
        <taxon>Rhodothermota</taxon>
        <taxon>Rhodothermia</taxon>
        <taxon>Rhodothermales</taxon>
        <taxon>Salinibacteraceae</taxon>
        <taxon>Salinibacter</taxon>
    </lineage>
</organism>
<dbReference type="InterPro" id="IPR003439">
    <property type="entry name" value="ABC_transporter-like_ATP-bd"/>
</dbReference>
<dbReference type="GO" id="GO:0016887">
    <property type="term" value="F:ATP hydrolysis activity"/>
    <property type="evidence" value="ECO:0007669"/>
    <property type="project" value="InterPro"/>
</dbReference>